<dbReference type="InterPro" id="IPR001647">
    <property type="entry name" value="HTH_TetR"/>
</dbReference>
<sequence length="207" mass="22551">MPRDPEPARRKLLDAALLLFARDGIEAVSMREIRLAAGQRNSAATQYHFGSKEGVLKALLEDVLPPVVARRRELLTAATADEPRTIAEVAVTPLAELATGDDRQRAVVRFLSQLVDDENRSPARLADLLGDTVAADATALLRAWIPDVPRDVMDERILVGLTGVTHACAFYARGVDAGRRRDPDLFTDNLVDMFIGAMSAPVRATAR</sequence>
<protein>
    <submittedName>
        <fullName evidence="5">TetR/AcrR family transcriptional regulator</fullName>
    </submittedName>
</protein>
<dbReference type="RefSeq" id="WP_358351630.1">
    <property type="nucleotide sequence ID" value="NZ_JBEZFP010000017.1"/>
</dbReference>
<organism evidence="5 6">
    <name type="scientific">Streptodolium elevatio</name>
    <dbReference type="NCBI Taxonomy" id="3157996"/>
    <lineage>
        <taxon>Bacteria</taxon>
        <taxon>Bacillati</taxon>
        <taxon>Actinomycetota</taxon>
        <taxon>Actinomycetes</taxon>
        <taxon>Kitasatosporales</taxon>
        <taxon>Streptomycetaceae</taxon>
        <taxon>Streptodolium</taxon>
    </lineage>
</organism>
<gene>
    <name evidence="5" type="ORF">AB0C36_09345</name>
</gene>
<evidence type="ECO:0000313" key="5">
    <source>
        <dbReference type="EMBL" id="MEU8133699.1"/>
    </source>
</evidence>
<evidence type="ECO:0000256" key="3">
    <source>
        <dbReference type="ARBA" id="ARBA00023163"/>
    </source>
</evidence>
<keyword evidence="6" id="KW-1185">Reference proteome</keyword>
<comment type="caution">
    <text evidence="5">The sequence shown here is derived from an EMBL/GenBank/DDBJ whole genome shotgun (WGS) entry which is preliminary data.</text>
</comment>
<dbReference type="PANTHER" id="PTHR30055:SF234">
    <property type="entry name" value="HTH-TYPE TRANSCRIPTIONAL REGULATOR BETI"/>
    <property type="match status" value="1"/>
</dbReference>
<dbReference type="SUPFAM" id="SSF46689">
    <property type="entry name" value="Homeodomain-like"/>
    <property type="match status" value="1"/>
</dbReference>
<dbReference type="PANTHER" id="PTHR30055">
    <property type="entry name" value="HTH-TYPE TRANSCRIPTIONAL REGULATOR RUTR"/>
    <property type="match status" value="1"/>
</dbReference>
<keyword evidence="2" id="KW-0238">DNA-binding</keyword>
<reference evidence="5 6" key="1">
    <citation type="submission" date="2024-06" db="EMBL/GenBank/DDBJ databases">
        <title>The Natural Products Discovery Center: Release of the First 8490 Sequenced Strains for Exploring Actinobacteria Biosynthetic Diversity.</title>
        <authorList>
            <person name="Kalkreuter E."/>
            <person name="Kautsar S.A."/>
            <person name="Yang D."/>
            <person name="Bader C.D."/>
            <person name="Teijaro C.N."/>
            <person name="Fluegel L."/>
            <person name="Davis C.M."/>
            <person name="Simpson J.R."/>
            <person name="Lauterbach L."/>
            <person name="Steele A.D."/>
            <person name="Gui C."/>
            <person name="Meng S."/>
            <person name="Li G."/>
            <person name="Viehrig K."/>
            <person name="Ye F."/>
            <person name="Su P."/>
            <person name="Kiefer A.F."/>
            <person name="Nichols A."/>
            <person name="Cepeda A.J."/>
            <person name="Yan W."/>
            <person name="Fan B."/>
            <person name="Jiang Y."/>
            <person name="Adhikari A."/>
            <person name="Zheng C.-J."/>
            <person name="Schuster L."/>
            <person name="Cowan T.M."/>
            <person name="Smanski M.J."/>
            <person name="Chevrette M.G."/>
            <person name="De Carvalho L.P.S."/>
            <person name="Shen B."/>
        </authorList>
    </citation>
    <scope>NUCLEOTIDE SEQUENCE [LARGE SCALE GENOMIC DNA]</scope>
    <source>
        <strain evidence="5 6">NPDC048946</strain>
    </source>
</reference>
<dbReference type="Gene3D" id="1.10.357.10">
    <property type="entry name" value="Tetracycline Repressor, domain 2"/>
    <property type="match status" value="1"/>
</dbReference>
<accession>A0ABV3DFF9</accession>
<dbReference type="Pfam" id="PF00440">
    <property type="entry name" value="TetR_N"/>
    <property type="match status" value="1"/>
</dbReference>
<dbReference type="InterPro" id="IPR050109">
    <property type="entry name" value="HTH-type_TetR-like_transc_reg"/>
</dbReference>
<name>A0ABV3DFF9_9ACTN</name>
<keyword evidence="1" id="KW-0805">Transcription regulation</keyword>
<dbReference type="EMBL" id="JBEZFP010000017">
    <property type="protein sequence ID" value="MEU8133699.1"/>
    <property type="molecule type" value="Genomic_DNA"/>
</dbReference>
<proteinExistence type="predicted"/>
<feature type="domain" description="HTH tetR-type" evidence="4">
    <location>
        <begin position="12"/>
        <end position="59"/>
    </location>
</feature>
<evidence type="ECO:0000313" key="6">
    <source>
        <dbReference type="Proteomes" id="UP001551482"/>
    </source>
</evidence>
<dbReference type="InterPro" id="IPR009057">
    <property type="entry name" value="Homeodomain-like_sf"/>
</dbReference>
<dbReference type="Proteomes" id="UP001551482">
    <property type="component" value="Unassembled WGS sequence"/>
</dbReference>
<keyword evidence="3" id="KW-0804">Transcription</keyword>
<evidence type="ECO:0000259" key="4">
    <source>
        <dbReference type="Pfam" id="PF00440"/>
    </source>
</evidence>
<evidence type="ECO:0000256" key="2">
    <source>
        <dbReference type="ARBA" id="ARBA00023125"/>
    </source>
</evidence>
<evidence type="ECO:0000256" key="1">
    <source>
        <dbReference type="ARBA" id="ARBA00023015"/>
    </source>
</evidence>